<feature type="transmembrane region" description="Helical" evidence="1">
    <location>
        <begin position="165"/>
        <end position="184"/>
    </location>
</feature>
<feature type="transmembrane region" description="Helical" evidence="1">
    <location>
        <begin position="80"/>
        <end position="101"/>
    </location>
</feature>
<accession>A0ABR9MW25</accession>
<keyword evidence="1" id="KW-0812">Transmembrane</keyword>
<feature type="transmembrane region" description="Helical" evidence="1">
    <location>
        <begin position="138"/>
        <end position="158"/>
    </location>
</feature>
<evidence type="ECO:0000313" key="3">
    <source>
        <dbReference type="Proteomes" id="UP000625527"/>
    </source>
</evidence>
<protein>
    <recommendedName>
        <fullName evidence="4">Permease</fullName>
    </recommendedName>
</protein>
<sequence>MSVSSRAVTTAVLAAAVAAGAYVEPRPLALVGVAGLLVVLLALGWPNILRLPAPGGSRLVVLLSGLGAAAATWYTPSEPVLRHLPMIIAIAFVLAFLAEMMRRDGRRRLTESVTGTVSGIVVAVCAAGWVAAARTEAGAMLVATAAFALAIAAASAALPLKGWRALIVAVVAAVVTGGGVATLLPSMDTVSGSWTGAVAGIVVGGLHLLLERLPALRGKLAGLSAATIPVTVTGMFVFVVGRLVIL</sequence>
<dbReference type="EMBL" id="JADAQT010000058">
    <property type="protein sequence ID" value="MBE1875124.1"/>
    <property type="molecule type" value="Genomic_DNA"/>
</dbReference>
<keyword evidence="1" id="KW-0472">Membrane</keyword>
<proteinExistence type="predicted"/>
<keyword evidence="1" id="KW-1133">Transmembrane helix</keyword>
<dbReference type="RefSeq" id="WP_192861701.1">
    <property type="nucleotide sequence ID" value="NZ_JADAQT010000058.1"/>
</dbReference>
<organism evidence="2 3">
    <name type="scientific">Myceligenerans pegani</name>
    <dbReference type="NCBI Taxonomy" id="2776917"/>
    <lineage>
        <taxon>Bacteria</taxon>
        <taxon>Bacillati</taxon>
        <taxon>Actinomycetota</taxon>
        <taxon>Actinomycetes</taxon>
        <taxon>Micrococcales</taxon>
        <taxon>Promicromonosporaceae</taxon>
        <taxon>Myceligenerans</taxon>
    </lineage>
</organism>
<name>A0ABR9MW25_9MICO</name>
<feature type="transmembrane region" description="Helical" evidence="1">
    <location>
        <begin position="113"/>
        <end position="132"/>
    </location>
</feature>
<evidence type="ECO:0008006" key="4">
    <source>
        <dbReference type="Google" id="ProtNLM"/>
    </source>
</evidence>
<feature type="transmembrane region" description="Helical" evidence="1">
    <location>
        <begin position="30"/>
        <end position="49"/>
    </location>
</feature>
<keyword evidence="3" id="KW-1185">Reference proteome</keyword>
<evidence type="ECO:0000256" key="1">
    <source>
        <dbReference type="SAM" id="Phobius"/>
    </source>
</evidence>
<evidence type="ECO:0000313" key="2">
    <source>
        <dbReference type="EMBL" id="MBE1875124.1"/>
    </source>
</evidence>
<feature type="transmembrane region" description="Helical" evidence="1">
    <location>
        <begin position="56"/>
        <end position="74"/>
    </location>
</feature>
<gene>
    <name evidence="2" type="ORF">IHE71_05285</name>
</gene>
<reference evidence="2 3" key="1">
    <citation type="submission" date="2020-10" db="EMBL/GenBank/DDBJ databases">
        <title>Myceligenerans pegani sp. nov., an endophytic actinomycete isolated from Peganum harmala L. in Xinjiang, China.</title>
        <authorList>
            <person name="Xin L."/>
        </authorList>
    </citation>
    <scope>NUCLEOTIDE SEQUENCE [LARGE SCALE GENOMIC DNA]</scope>
    <source>
        <strain evidence="2 3">TRM65318</strain>
    </source>
</reference>
<feature type="transmembrane region" description="Helical" evidence="1">
    <location>
        <begin position="222"/>
        <end position="245"/>
    </location>
</feature>
<dbReference type="Proteomes" id="UP000625527">
    <property type="component" value="Unassembled WGS sequence"/>
</dbReference>
<comment type="caution">
    <text evidence="2">The sequence shown here is derived from an EMBL/GenBank/DDBJ whole genome shotgun (WGS) entry which is preliminary data.</text>
</comment>
<feature type="transmembrane region" description="Helical" evidence="1">
    <location>
        <begin position="190"/>
        <end position="210"/>
    </location>
</feature>